<comment type="subcellular location">
    <subcellularLocation>
        <location evidence="2">Cell envelope</location>
    </subcellularLocation>
</comment>
<sequence>MAVATVPYGRKTQHAPAVKEVHVLWITAGLGCDGDTVSITAATQPSIEDVLRGAIPGLPKVYLHNPVLAYENGDEFMKYWYLADEDRLGAFVLVIEGSIPNEKVHQEGYWAALGTDKRTGQPITTCEWIDRLAPKAVAVVAIGTCATYGGIHAMEGNPTGCMGLPDYLGWDWKSKAGLPIVCVPGCPVQPDNFMETLLYLLYQVAGLAPMIPLDNCLRPTWLFGKTVHDGCDRAGYYEQADFAHEYGSPKCLVKLGCWGPVVNCNVPKRGWMAGIGGCPNVGGICIGCTMPGFPDKFMPFMDEPPGARLSSVAIGFYGRIIRKLRGWTMDTANKEPKWRHRRPELTTGYHPQTLVKP</sequence>
<accession>A0AAU7CMU4</accession>
<organism evidence="14">
    <name type="scientific">Singulisphaera sp. Ch08</name>
    <dbReference type="NCBI Taxonomy" id="3120278"/>
    <lineage>
        <taxon>Bacteria</taxon>
        <taxon>Pseudomonadati</taxon>
        <taxon>Planctomycetota</taxon>
        <taxon>Planctomycetia</taxon>
        <taxon>Isosphaerales</taxon>
        <taxon>Isosphaeraceae</taxon>
        <taxon>Singulisphaera</taxon>
    </lineage>
</organism>
<comment type="cofactor">
    <cofactor evidence="1">
        <name>[4Fe-4S] cluster</name>
        <dbReference type="ChEBI" id="CHEBI:49883"/>
    </cofactor>
</comment>
<feature type="binding site" evidence="11">
    <location>
        <position position="32"/>
    </location>
    <ligand>
        <name>[4Fe-4S] cluster</name>
        <dbReference type="ChEBI" id="CHEBI:49883"/>
        <label>1</label>
    </ligand>
</feature>
<evidence type="ECO:0000256" key="8">
    <source>
        <dbReference type="ARBA" id="ARBA00023002"/>
    </source>
</evidence>
<evidence type="ECO:0000256" key="11">
    <source>
        <dbReference type="PIRSR" id="PIRSR000310-1"/>
    </source>
</evidence>
<dbReference type="Pfam" id="PF01058">
    <property type="entry name" value="Oxidored_q6"/>
    <property type="match status" value="1"/>
</dbReference>
<evidence type="ECO:0000256" key="4">
    <source>
        <dbReference type="ARBA" id="ARBA00011771"/>
    </source>
</evidence>
<evidence type="ECO:0000256" key="10">
    <source>
        <dbReference type="ARBA" id="ARBA00023014"/>
    </source>
</evidence>
<dbReference type="GO" id="GO:0009375">
    <property type="term" value="C:ferredoxin hydrogenase complex"/>
    <property type="evidence" value="ECO:0007669"/>
    <property type="project" value="InterPro"/>
</dbReference>
<keyword evidence="11" id="KW-0003">3Fe-4S</keyword>
<keyword evidence="5 11" id="KW-0004">4Fe-4S</keyword>
<dbReference type="PANTHER" id="PTHR30013:SF5">
    <property type="entry name" value="HYDROGENASE SMALL SUBUNIT"/>
    <property type="match status" value="1"/>
</dbReference>
<dbReference type="GO" id="GO:0051539">
    <property type="term" value="F:4 iron, 4 sulfur cluster binding"/>
    <property type="evidence" value="ECO:0007669"/>
    <property type="project" value="UniProtKB-KW"/>
</dbReference>
<keyword evidence="10 11" id="KW-0411">Iron-sulfur</keyword>
<comment type="similarity">
    <text evidence="3">Belongs to the [NiFe]/[NiFeSe] hydrogenase small subunit family.</text>
</comment>
<feature type="binding site" evidence="11">
    <location>
        <position position="251"/>
    </location>
    <ligand>
        <name>[4Fe-4S] cluster</name>
        <dbReference type="ChEBI" id="CHEBI:49883"/>
        <label>2</label>
    </ligand>
</feature>
<feature type="binding site" evidence="11">
    <location>
        <position position="231"/>
    </location>
    <ligand>
        <name>[4Fe-4S] cluster</name>
        <dbReference type="ChEBI" id="CHEBI:49883"/>
        <label>2</label>
    </ligand>
</feature>
<feature type="binding site" evidence="11">
    <location>
        <position position="288"/>
    </location>
    <ligand>
        <name>[3Fe-4S] cluster</name>
        <dbReference type="ChEBI" id="CHEBI:21137"/>
    </ligand>
</feature>
<dbReference type="PANTHER" id="PTHR30013">
    <property type="entry name" value="NIFE / NIFESE HYDROGENASE SMALL SUBUNIT FAMILY MEMBER"/>
    <property type="match status" value="1"/>
</dbReference>
<dbReference type="InterPro" id="IPR027394">
    <property type="entry name" value="Cytochrome-c3_hydrogenase_C"/>
</dbReference>
<evidence type="ECO:0000256" key="6">
    <source>
        <dbReference type="ARBA" id="ARBA00022723"/>
    </source>
</evidence>
<dbReference type="SUPFAM" id="SSF56770">
    <property type="entry name" value="HydA/Nqo6-like"/>
    <property type="match status" value="1"/>
</dbReference>
<evidence type="ECO:0000256" key="7">
    <source>
        <dbReference type="ARBA" id="ARBA00022729"/>
    </source>
</evidence>
<gene>
    <name evidence="14" type="ORF">V5E97_10375</name>
</gene>
<dbReference type="GO" id="GO:0016020">
    <property type="term" value="C:membrane"/>
    <property type="evidence" value="ECO:0007669"/>
    <property type="project" value="TreeGrafter"/>
</dbReference>
<evidence type="ECO:0000259" key="12">
    <source>
        <dbReference type="Pfam" id="PF01058"/>
    </source>
</evidence>
<feature type="binding site" evidence="11">
    <location>
        <position position="186"/>
    </location>
    <ligand>
        <name>[4Fe-4S] cluster</name>
        <dbReference type="ChEBI" id="CHEBI:49883"/>
        <label>1</label>
    </ligand>
</feature>
<evidence type="ECO:0000256" key="3">
    <source>
        <dbReference type="ARBA" id="ARBA00006605"/>
    </source>
</evidence>
<feature type="binding site" evidence="11">
    <location>
        <position position="145"/>
    </location>
    <ligand>
        <name>[4Fe-4S] cluster</name>
        <dbReference type="ChEBI" id="CHEBI:49883"/>
        <label>1</label>
    </ligand>
</feature>
<protein>
    <submittedName>
        <fullName evidence="14">Hydrogenase expression protein HypE</fullName>
    </submittedName>
</protein>
<dbReference type="GO" id="GO:0046872">
    <property type="term" value="F:metal ion binding"/>
    <property type="evidence" value="ECO:0007669"/>
    <property type="project" value="UniProtKB-KW"/>
</dbReference>
<dbReference type="Gene3D" id="3.40.50.700">
    <property type="entry name" value="NADH:ubiquinone oxidoreductase-like, 20kDa subunit"/>
    <property type="match status" value="1"/>
</dbReference>
<keyword evidence="9 11" id="KW-0408">Iron</keyword>
<evidence type="ECO:0000259" key="13">
    <source>
        <dbReference type="Pfam" id="PF14720"/>
    </source>
</evidence>
<dbReference type="GO" id="GO:0044569">
    <property type="term" value="C:[Ni-Fe] hydrogenase complex"/>
    <property type="evidence" value="ECO:0007669"/>
    <property type="project" value="TreeGrafter"/>
</dbReference>
<proteinExistence type="inferred from homology"/>
<dbReference type="AlphaFoldDB" id="A0AAU7CMU4"/>
<dbReference type="GO" id="GO:0008901">
    <property type="term" value="F:ferredoxin hydrogenase activity"/>
    <property type="evidence" value="ECO:0007669"/>
    <property type="project" value="InterPro"/>
</dbReference>
<feature type="binding site" evidence="11">
    <location>
        <position position="228"/>
    </location>
    <ligand>
        <name>[4Fe-4S] cluster</name>
        <dbReference type="ChEBI" id="CHEBI:49883"/>
        <label>2</label>
    </ligand>
</feature>
<feature type="domain" description="NADH:ubiquinone oxidoreductase-like 20kDa subunit" evidence="12">
    <location>
        <begin position="32"/>
        <end position="200"/>
    </location>
</feature>
<feature type="binding site" evidence="11">
    <location>
        <position position="285"/>
    </location>
    <ligand>
        <name>[3Fe-4S] cluster</name>
        <dbReference type="ChEBI" id="CHEBI:21137"/>
    </ligand>
</feature>
<evidence type="ECO:0000256" key="2">
    <source>
        <dbReference type="ARBA" id="ARBA00004196"/>
    </source>
</evidence>
<keyword evidence="7" id="KW-0732">Signal</keyword>
<dbReference type="Pfam" id="PF14720">
    <property type="entry name" value="NiFe_hyd_SSU_C"/>
    <property type="match status" value="1"/>
</dbReference>
<feature type="domain" description="Cytochrome-c3 hydrogenase C-terminal" evidence="13">
    <location>
        <begin position="223"/>
        <end position="300"/>
    </location>
</feature>
<evidence type="ECO:0000256" key="5">
    <source>
        <dbReference type="ARBA" id="ARBA00022485"/>
    </source>
</evidence>
<dbReference type="InterPro" id="IPR037148">
    <property type="entry name" value="NiFe-Hase_small_C_sf"/>
</dbReference>
<evidence type="ECO:0000256" key="1">
    <source>
        <dbReference type="ARBA" id="ARBA00001966"/>
    </source>
</evidence>
<feature type="binding site" evidence="11">
    <location>
        <position position="257"/>
    </location>
    <ligand>
        <name>[4Fe-4S] cluster</name>
        <dbReference type="ChEBI" id="CHEBI:49883"/>
        <label>2</label>
    </ligand>
</feature>
<evidence type="ECO:0000313" key="14">
    <source>
        <dbReference type="EMBL" id="XBH06420.1"/>
    </source>
</evidence>
<evidence type="ECO:0000256" key="9">
    <source>
        <dbReference type="ARBA" id="ARBA00023004"/>
    </source>
</evidence>
<dbReference type="EMBL" id="CP155447">
    <property type="protein sequence ID" value="XBH06420.1"/>
    <property type="molecule type" value="Genomic_DNA"/>
</dbReference>
<keyword evidence="6 11" id="KW-0479">Metal-binding</keyword>
<name>A0AAU7CMU4_9BACT</name>
<dbReference type="GO" id="GO:0009061">
    <property type="term" value="P:anaerobic respiration"/>
    <property type="evidence" value="ECO:0007669"/>
    <property type="project" value="TreeGrafter"/>
</dbReference>
<keyword evidence="8" id="KW-0560">Oxidoreductase</keyword>
<dbReference type="GO" id="GO:0051538">
    <property type="term" value="F:3 iron, 4 sulfur cluster binding"/>
    <property type="evidence" value="ECO:0007669"/>
    <property type="project" value="UniProtKB-KW"/>
</dbReference>
<dbReference type="Gene3D" id="4.10.480.10">
    <property type="entry name" value="Cytochrome-c3 hydrogenase, C-terminal domain"/>
    <property type="match status" value="1"/>
</dbReference>
<dbReference type="InterPro" id="IPR001821">
    <property type="entry name" value="NiFe_hydrogenase_ssu"/>
</dbReference>
<comment type="subunit">
    <text evidence="4">Heterodimer of a large and a small subunit.</text>
</comment>
<dbReference type="InterPro" id="IPR037024">
    <property type="entry name" value="NiFe_Hase_small_N_sf"/>
</dbReference>
<dbReference type="GO" id="GO:0030313">
    <property type="term" value="C:cell envelope"/>
    <property type="evidence" value="ECO:0007669"/>
    <property type="project" value="UniProtKB-SubCell"/>
</dbReference>
<dbReference type="GO" id="GO:0009055">
    <property type="term" value="F:electron transfer activity"/>
    <property type="evidence" value="ECO:0007669"/>
    <property type="project" value="TreeGrafter"/>
</dbReference>
<reference evidence="14" key="1">
    <citation type="submission" date="2024-05" db="EMBL/GenBank/DDBJ databases">
        <title>Planctomycetes of the genus Singulisphaera possess chitinolytic capabilities.</title>
        <authorList>
            <person name="Ivanova A."/>
        </authorList>
    </citation>
    <scope>NUCLEOTIDE SEQUENCE</scope>
    <source>
        <strain evidence="14">Ch08T</strain>
    </source>
</reference>
<dbReference type="PIRSF" id="PIRSF000310">
    <property type="entry name" value="NiFe_hyd_ssu"/>
    <property type="match status" value="1"/>
</dbReference>
<dbReference type="RefSeq" id="WP_406699271.1">
    <property type="nucleotide sequence ID" value="NZ_CP155447.1"/>
</dbReference>
<dbReference type="InterPro" id="IPR006137">
    <property type="entry name" value="NADH_UbQ_OxRdtase-like_20kDa"/>
</dbReference>